<accession>A0A0D0U7W1</accession>
<dbReference type="AlphaFoldDB" id="A0A0D0U7W1"/>
<proteinExistence type="predicted"/>
<reference evidence="1" key="1">
    <citation type="submission" date="2015-01" db="EMBL/GenBank/DDBJ databases">
        <title>The Genome Sequence of Cryptococcus gattii CA1280.</title>
        <authorList>
            <consortium name="The Broad Institute Genomics Platform"/>
            <person name="Cuomo C."/>
            <person name="Litvintseva A."/>
            <person name="Chen Y."/>
            <person name="Heitman J."/>
            <person name="Sun S."/>
            <person name="Springer D."/>
            <person name="Dromer F."/>
            <person name="Young S."/>
            <person name="Zeng Q."/>
            <person name="Gargeya S."/>
            <person name="Abouelleil A."/>
            <person name="Alvarado L."/>
            <person name="Chapman S.B."/>
            <person name="Gainer-Dewar J."/>
            <person name="Goldberg J."/>
            <person name="Griggs A."/>
            <person name="Gujja S."/>
            <person name="Hansen M."/>
            <person name="Howarth C."/>
            <person name="Imamovic A."/>
            <person name="Larimer J."/>
            <person name="Murphy C."/>
            <person name="Naylor J."/>
            <person name="Pearson M."/>
            <person name="Priest M."/>
            <person name="Roberts A."/>
            <person name="Saif S."/>
            <person name="Shea T."/>
            <person name="Sykes S."/>
            <person name="Wortman J."/>
            <person name="Nusbaum C."/>
            <person name="Birren B."/>
        </authorList>
    </citation>
    <scope>NUCLEOTIDE SEQUENCE [LARGE SCALE GENOMIC DNA]</scope>
    <source>
        <strain evidence="1">CA1280</strain>
    </source>
</reference>
<dbReference type="EMBL" id="KN848003">
    <property type="protein sequence ID" value="KIR44333.1"/>
    <property type="molecule type" value="Genomic_DNA"/>
</dbReference>
<sequence length="65" mass="6926">MSHYNYLQIRGGGAAAPMEEDAAALFAPERTFSLGCMFAQPIVDTFMASSPTSHIREMTNGGLSA</sequence>
<protein>
    <submittedName>
        <fullName evidence="1">Uncharacterized protein</fullName>
    </submittedName>
</protein>
<dbReference type="HOGENOM" id="CLU_206735_0_0_1"/>
<gene>
    <name evidence="1" type="ORF">I312_06482</name>
</gene>
<organism evidence="1">
    <name type="scientific">Cryptococcus bacillisporus CA1280</name>
    <dbReference type="NCBI Taxonomy" id="1296109"/>
    <lineage>
        <taxon>Eukaryota</taxon>
        <taxon>Fungi</taxon>
        <taxon>Dikarya</taxon>
        <taxon>Basidiomycota</taxon>
        <taxon>Agaricomycotina</taxon>
        <taxon>Tremellomycetes</taxon>
        <taxon>Tremellales</taxon>
        <taxon>Cryptococcaceae</taxon>
        <taxon>Cryptococcus</taxon>
        <taxon>Cryptococcus gattii species complex</taxon>
    </lineage>
</organism>
<evidence type="ECO:0000313" key="1">
    <source>
        <dbReference type="EMBL" id="KIR44333.1"/>
    </source>
</evidence>
<name>A0A0D0U7W1_CRYGA</name>